<accession>A0A1H4QMC2</accession>
<evidence type="ECO:0000313" key="1">
    <source>
        <dbReference type="EMBL" id="SEC20651.1"/>
    </source>
</evidence>
<reference evidence="2" key="1">
    <citation type="submission" date="2016-10" db="EMBL/GenBank/DDBJ databases">
        <authorList>
            <person name="Varghese N."/>
            <person name="Submissions S."/>
        </authorList>
    </citation>
    <scope>NUCLEOTIDE SEQUENCE [LARGE SCALE GENOMIC DNA]</scope>
    <source>
        <strain evidence="2">BS3660</strain>
    </source>
</reference>
<name>A0A1H4QMC2_PSEJE</name>
<proteinExistence type="predicted"/>
<keyword evidence="2" id="KW-1185">Reference proteome</keyword>
<sequence length="112" mass="12671">MKQRPRIYYTESQKKLMWDHWQKGDSLQHIDDRASGPAVACIALLLQSAQHLPNCGKVGHLLLDQGQFAHGQCSSLATSAGRIKSQQCAHLIQRESQRLRPLDEAQPFDLLR</sequence>
<dbReference type="AlphaFoldDB" id="A0A1H4QMC2"/>
<evidence type="ECO:0000313" key="2">
    <source>
        <dbReference type="Proteomes" id="UP000198542"/>
    </source>
</evidence>
<dbReference type="Proteomes" id="UP000198542">
    <property type="component" value="Unassembled WGS sequence"/>
</dbReference>
<protein>
    <submittedName>
        <fullName evidence="1">Uncharacterized protein</fullName>
    </submittedName>
</protein>
<gene>
    <name evidence="1" type="ORF">SAMN04490187_3548</name>
</gene>
<organism evidence="1 2">
    <name type="scientific">Pseudomonas jessenii</name>
    <dbReference type="NCBI Taxonomy" id="77298"/>
    <lineage>
        <taxon>Bacteria</taxon>
        <taxon>Pseudomonadati</taxon>
        <taxon>Pseudomonadota</taxon>
        <taxon>Gammaproteobacteria</taxon>
        <taxon>Pseudomonadales</taxon>
        <taxon>Pseudomonadaceae</taxon>
        <taxon>Pseudomonas</taxon>
    </lineage>
</organism>
<dbReference type="EMBL" id="FNTC01000002">
    <property type="protein sequence ID" value="SEC20651.1"/>
    <property type="molecule type" value="Genomic_DNA"/>
</dbReference>